<evidence type="ECO:0000313" key="4">
    <source>
        <dbReference type="EMBL" id="GBP88380.1"/>
    </source>
</evidence>
<dbReference type="Pfam" id="PF00168">
    <property type="entry name" value="C2"/>
    <property type="match status" value="2"/>
</dbReference>
<keyword evidence="2" id="KW-0106">Calcium</keyword>
<proteinExistence type="predicted"/>
<dbReference type="PROSITE" id="PS50004">
    <property type="entry name" value="C2"/>
    <property type="match status" value="2"/>
</dbReference>
<keyword evidence="4" id="KW-0472">Membrane</keyword>
<dbReference type="GO" id="GO:0046928">
    <property type="term" value="P:regulation of neurotransmitter secretion"/>
    <property type="evidence" value="ECO:0007669"/>
    <property type="project" value="TreeGrafter"/>
</dbReference>
<comment type="caution">
    <text evidence="4">The sequence shown here is derived from an EMBL/GenBank/DDBJ whole genome shotgun (WGS) entry which is preliminary data.</text>
</comment>
<evidence type="ECO:0000259" key="3">
    <source>
        <dbReference type="PROSITE" id="PS50004"/>
    </source>
</evidence>
<dbReference type="Gene3D" id="2.60.40.150">
    <property type="entry name" value="C2 domain"/>
    <property type="match status" value="2"/>
</dbReference>
<accession>A0A4C1ZKG4</accession>
<organism evidence="4 5">
    <name type="scientific">Eumeta variegata</name>
    <name type="common">Bagworm moth</name>
    <name type="synonym">Eumeta japonica</name>
    <dbReference type="NCBI Taxonomy" id="151549"/>
    <lineage>
        <taxon>Eukaryota</taxon>
        <taxon>Metazoa</taxon>
        <taxon>Ecdysozoa</taxon>
        <taxon>Arthropoda</taxon>
        <taxon>Hexapoda</taxon>
        <taxon>Insecta</taxon>
        <taxon>Pterygota</taxon>
        <taxon>Neoptera</taxon>
        <taxon>Endopterygota</taxon>
        <taxon>Lepidoptera</taxon>
        <taxon>Glossata</taxon>
        <taxon>Ditrysia</taxon>
        <taxon>Tineoidea</taxon>
        <taxon>Psychidae</taxon>
        <taxon>Oiketicinae</taxon>
        <taxon>Eumeta</taxon>
    </lineage>
</organism>
<dbReference type="InterPro" id="IPR000008">
    <property type="entry name" value="C2_dom"/>
</dbReference>
<dbReference type="InterPro" id="IPR035892">
    <property type="entry name" value="C2_domain_sf"/>
</dbReference>
<gene>
    <name evidence="4" type="primary">Mctp</name>
    <name evidence="4" type="ORF">EVAR_66852_1</name>
</gene>
<dbReference type="GO" id="GO:0005509">
    <property type="term" value="F:calcium ion binding"/>
    <property type="evidence" value="ECO:0007669"/>
    <property type="project" value="TreeGrafter"/>
</dbReference>
<keyword evidence="1" id="KW-0479">Metal-binding</keyword>
<dbReference type="Proteomes" id="UP000299102">
    <property type="component" value="Unassembled WGS sequence"/>
</dbReference>
<reference evidence="4 5" key="1">
    <citation type="journal article" date="2019" name="Commun. Biol.">
        <title>The bagworm genome reveals a unique fibroin gene that provides high tensile strength.</title>
        <authorList>
            <person name="Kono N."/>
            <person name="Nakamura H."/>
            <person name="Ohtoshi R."/>
            <person name="Tomita M."/>
            <person name="Numata K."/>
            <person name="Arakawa K."/>
        </authorList>
    </citation>
    <scope>NUCLEOTIDE SEQUENCE [LARGE SCALE GENOMIC DNA]</scope>
</reference>
<feature type="domain" description="C2" evidence="3">
    <location>
        <begin position="144"/>
        <end position="267"/>
    </location>
</feature>
<evidence type="ECO:0000256" key="2">
    <source>
        <dbReference type="ARBA" id="ARBA00022837"/>
    </source>
</evidence>
<dbReference type="GO" id="GO:0030672">
    <property type="term" value="C:synaptic vesicle membrane"/>
    <property type="evidence" value="ECO:0007669"/>
    <property type="project" value="TreeGrafter"/>
</dbReference>
<evidence type="ECO:0000256" key="1">
    <source>
        <dbReference type="ARBA" id="ARBA00022723"/>
    </source>
</evidence>
<dbReference type="PANTHER" id="PTHR45911:SF4">
    <property type="entry name" value="MULTIPLE C2 AND TRANSMEMBRANE DOMAIN-CONTAINING PROTEIN"/>
    <property type="match status" value="1"/>
</dbReference>
<dbReference type="OrthoDB" id="5973539at2759"/>
<dbReference type="AlphaFoldDB" id="A0A4C1ZKG4"/>
<name>A0A4C1ZKG4_EUMVA</name>
<dbReference type="SMART" id="SM00239">
    <property type="entry name" value="C2"/>
    <property type="match status" value="2"/>
</dbReference>
<evidence type="ECO:0000313" key="5">
    <source>
        <dbReference type="Proteomes" id="UP000299102"/>
    </source>
</evidence>
<dbReference type="PANTHER" id="PTHR45911">
    <property type="entry name" value="C2 DOMAIN-CONTAINING PROTEIN"/>
    <property type="match status" value="1"/>
</dbReference>
<feature type="domain" description="C2" evidence="3">
    <location>
        <begin position="1"/>
        <end position="106"/>
    </location>
</feature>
<dbReference type="EMBL" id="BGZK01001928">
    <property type="protein sequence ID" value="GBP88380.1"/>
    <property type="molecule type" value="Genomic_DNA"/>
</dbReference>
<keyword evidence="4" id="KW-0812">Transmembrane</keyword>
<keyword evidence="5" id="KW-1185">Reference proteome</keyword>
<sequence length="480" mass="54646">MRFFVACEEHERYAEENFEFGDDRGIGGSERPSQLSSWRLGTEIHKSKSVPKTEQPAWRERFNMYFYEDKRLEISVWHKGKQKTFIGRCTIDLSSLEKNRTHDMWCNLECGYGAVHLLLTLSGSPLAAPCDGIPTTYTNGTSLKPMPVDKYMWYNTSVDDGGAVGELRVTVHGARGLPLSALGARPLALCVLELDNARVQTHAARAAPDPLWNQTYTFDIMDITSTLEVSVQDQCIVSPIMGEALGKVCIPLLRINNGEKRWYALKDKTKKSGARGNCPRILLEMHAVWNPIKASLRLLTPKEAKYIKKQGKFDIPLIYSNLKFIKDVFHFFYDLNESINCDFPFSGELFEWDSVETSALALAAWLAICCCFRLWMAPLALLAPFLYNFITRPVSCASNSLIPTEDLEQESEESCTEAETNDKTIKNRLSELQDMTFTIKNGIDFIVSFAERIKKQKEWRELNVPEPNLRRMGSRRRPPI</sequence>
<protein>
    <submittedName>
        <fullName evidence="4">Multiple C2 and transmembrane domain-containing protein</fullName>
    </submittedName>
</protein>
<dbReference type="SUPFAM" id="SSF49562">
    <property type="entry name" value="C2 domain (Calcium/lipid-binding domain, CaLB)"/>
    <property type="match status" value="2"/>
</dbReference>